<accession>A0ABQ7AYG1</accession>
<reference evidence="2 3" key="1">
    <citation type="journal article" date="2020" name="BMC Genomics">
        <title>Intraspecific diversification of the crop wild relative Brassica cretica Lam. using demographic model selection.</title>
        <authorList>
            <person name="Kioukis A."/>
            <person name="Michalopoulou V.A."/>
            <person name="Briers L."/>
            <person name="Pirintsos S."/>
            <person name="Studholme D.J."/>
            <person name="Pavlidis P."/>
            <person name="Sarris P.F."/>
        </authorList>
    </citation>
    <scope>NUCLEOTIDE SEQUENCE [LARGE SCALE GENOMIC DNA]</scope>
    <source>
        <strain evidence="3">cv. PFS-1207/04</strain>
    </source>
</reference>
<feature type="region of interest" description="Disordered" evidence="1">
    <location>
        <begin position="139"/>
        <end position="162"/>
    </location>
</feature>
<proteinExistence type="predicted"/>
<protein>
    <submittedName>
        <fullName evidence="2">Uncharacterized protein</fullName>
    </submittedName>
</protein>
<gene>
    <name evidence="2" type="ORF">DY000_02059405</name>
</gene>
<name>A0ABQ7AYG1_BRACR</name>
<evidence type="ECO:0000256" key="1">
    <source>
        <dbReference type="SAM" id="MobiDB-lite"/>
    </source>
</evidence>
<dbReference type="Proteomes" id="UP000266723">
    <property type="component" value="Unassembled WGS sequence"/>
</dbReference>
<comment type="caution">
    <text evidence="2">The sequence shown here is derived from an EMBL/GenBank/DDBJ whole genome shotgun (WGS) entry which is preliminary data.</text>
</comment>
<keyword evidence="3" id="KW-1185">Reference proteome</keyword>
<evidence type="ECO:0000313" key="2">
    <source>
        <dbReference type="EMBL" id="KAF3518959.1"/>
    </source>
</evidence>
<dbReference type="EMBL" id="QGKV02001556">
    <property type="protein sequence ID" value="KAF3518959.1"/>
    <property type="molecule type" value="Genomic_DNA"/>
</dbReference>
<sequence length="179" mass="19579">MKRSGNYELQLLKWTPNLKSDRNFVSKRLSNGQKRNWSRVGESPASHRCRSPAVTTEMRRWLRWICGGGRWSDGGACISRVRRGETSGGAYGFVRAPIEAFSVATDFSRREEHDGGLGFTRFITMMVVASSTVWRAVAPATSSEDGDGGKEGENGGVGERSGDGGIGSLHIYGILNSKY</sequence>
<organism evidence="2 3">
    <name type="scientific">Brassica cretica</name>
    <name type="common">Mustard</name>
    <dbReference type="NCBI Taxonomy" id="69181"/>
    <lineage>
        <taxon>Eukaryota</taxon>
        <taxon>Viridiplantae</taxon>
        <taxon>Streptophyta</taxon>
        <taxon>Embryophyta</taxon>
        <taxon>Tracheophyta</taxon>
        <taxon>Spermatophyta</taxon>
        <taxon>Magnoliopsida</taxon>
        <taxon>eudicotyledons</taxon>
        <taxon>Gunneridae</taxon>
        <taxon>Pentapetalae</taxon>
        <taxon>rosids</taxon>
        <taxon>malvids</taxon>
        <taxon>Brassicales</taxon>
        <taxon>Brassicaceae</taxon>
        <taxon>Brassiceae</taxon>
        <taxon>Brassica</taxon>
    </lineage>
</organism>
<evidence type="ECO:0000313" key="3">
    <source>
        <dbReference type="Proteomes" id="UP000266723"/>
    </source>
</evidence>